<name>A0A512PEF8_9CELL</name>
<keyword evidence="1" id="KW-1133">Transmembrane helix</keyword>
<keyword evidence="1" id="KW-0812">Transmembrane</keyword>
<keyword evidence="1" id="KW-0472">Membrane</keyword>
<organism evidence="2 3">
    <name type="scientific">Cellulomonas soli</name>
    <dbReference type="NCBI Taxonomy" id="931535"/>
    <lineage>
        <taxon>Bacteria</taxon>
        <taxon>Bacillati</taxon>
        <taxon>Actinomycetota</taxon>
        <taxon>Actinomycetes</taxon>
        <taxon>Micrococcales</taxon>
        <taxon>Cellulomonadaceae</taxon>
        <taxon>Cellulomonas</taxon>
    </lineage>
</organism>
<comment type="caution">
    <text evidence="2">The sequence shown here is derived from an EMBL/GenBank/DDBJ whole genome shotgun (WGS) entry which is preliminary data.</text>
</comment>
<evidence type="ECO:0000313" key="3">
    <source>
        <dbReference type="Proteomes" id="UP000321798"/>
    </source>
</evidence>
<dbReference type="Proteomes" id="UP000321798">
    <property type="component" value="Unassembled WGS sequence"/>
</dbReference>
<dbReference type="RefSeq" id="WP_146953321.1">
    <property type="nucleotide sequence ID" value="NZ_BAABBJ010000007.1"/>
</dbReference>
<feature type="transmembrane region" description="Helical" evidence="1">
    <location>
        <begin position="46"/>
        <end position="67"/>
    </location>
</feature>
<dbReference type="EMBL" id="BKAL01000007">
    <property type="protein sequence ID" value="GEP69568.1"/>
    <property type="molecule type" value="Genomic_DNA"/>
</dbReference>
<gene>
    <name evidence="2" type="ORF">CSO01_22830</name>
</gene>
<keyword evidence="3" id="KW-1185">Reference proteome</keyword>
<proteinExistence type="predicted"/>
<accession>A0A512PEF8</accession>
<evidence type="ECO:0000313" key="2">
    <source>
        <dbReference type="EMBL" id="GEP69568.1"/>
    </source>
</evidence>
<evidence type="ECO:0000256" key="1">
    <source>
        <dbReference type="SAM" id="Phobius"/>
    </source>
</evidence>
<reference evidence="2 3" key="1">
    <citation type="submission" date="2019-07" db="EMBL/GenBank/DDBJ databases">
        <title>Whole genome shotgun sequence of Cellulomonas soli NBRC 109434.</title>
        <authorList>
            <person name="Hosoyama A."/>
            <person name="Uohara A."/>
            <person name="Ohji S."/>
            <person name="Ichikawa N."/>
        </authorList>
    </citation>
    <scope>NUCLEOTIDE SEQUENCE [LARGE SCALE GENOMIC DNA]</scope>
    <source>
        <strain evidence="2 3">NBRC 109434</strain>
    </source>
</reference>
<dbReference type="AlphaFoldDB" id="A0A512PEF8"/>
<feature type="transmembrane region" description="Helical" evidence="1">
    <location>
        <begin position="120"/>
        <end position="136"/>
    </location>
</feature>
<feature type="transmembrane region" description="Helical" evidence="1">
    <location>
        <begin position="6"/>
        <end position="26"/>
    </location>
</feature>
<sequence length="137" mass="14513">MERSDGMGQVLQSMAVLPLVAAVVSLRNHSGWNFEIDARPATVRGLRVRGMLVLSGVLMLALGRLLAPGSDPVRLGLALVAVAGAVPFLVYRPSAAPGDPDAAPQRAHQVSRPRFQRRSAVVWLLLFASSVVLAVIA</sequence>
<protein>
    <submittedName>
        <fullName evidence="2">Uncharacterized protein</fullName>
    </submittedName>
</protein>
<feature type="transmembrane region" description="Helical" evidence="1">
    <location>
        <begin position="73"/>
        <end position="91"/>
    </location>
</feature>